<gene>
    <name evidence="2" type="ORF">ABG79_00360</name>
</gene>
<dbReference type="Proteomes" id="UP000052015">
    <property type="component" value="Unassembled WGS sequence"/>
</dbReference>
<name>A0A0R3JVF6_CALMK</name>
<dbReference type="OrthoDB" id="1954175at2"/>
<sequence length="186" mass="21811">MKNKVLVSVISVILILLVVILYKINFNKNAIKPLIYDAQLPENVEFIDSIKSKNFYYKVDILINKIKTKDSSNYTSLQYIVTIEPKNNQPYRDILVTVFIDKLIFDMMAVKSYPYFGNDITDKQEINTNSKNNKGLIIGRTTWLYKDTYVEKIRNGFKKGVKIKVKWDNGFEYVLIPYKNIKIEVF</sequence>
<evidence type="ECO:0000256" key="1">
    <source>
        <dbReference type="SAM" id="Phobius"/>
    </source>
</evidence>
<accession>A0A0R3JVF6</accession>
<evidence type="ECO:0000313" key="3">
    <source>
        <dbReference type="Proteomes" id="UP000052015"/>
    </source>
</evidence>
<evidence type="ECO:0000313" key="2">
    <source>
        <dbReference type="EMBL" id="KRQ87559.1"/>
    </source>
</evidence>
<keyword evidence="1" id="KW-0472">Membrane</keyword>
<dbReference type="AlphaFoldDB" id="A0A0R3JVF6"/>
<keyword evidence="3" id="KW-1185">Reference proteome</keyword>
<feature type="transmembrane region" description="Helical" evidence="1">
    <location>
        <begin position="6"/>
        <end position="24"/>
    </location>
</feature>
<dbReference type="EMBL" id="LKHP01000002">
    <property type="protein sequence ID" value="KRQ87559.1"/>
    <property type="molecule type" value="Genomic_DNA"/>
</dbReference>
<comment type="caution">
    <text evidence="2">The sequence shown here is derived from an EMBL/GenBank/DDBJ whole genome shotgun (WGS) entry which is preliminary data.</text>
</comment>
<reference evidence="2 3" key="1">
    <citation type="submission" date="2015-09" db="EMBL/GenBank/DDBJ databases">
        <title>Draft genome sequence of a Caloramator mitchellensis, a moderate thermophile from the Great Artesian Basin of Australia.</title>
        <authorList>
            <person name="Patel B.K."/>
        </authorList>
    </citation>
    <scope>NUCLEOTIDE SEQUENCE [LARGE SCALE GENOMIC DNA]</scope>
    <source>
        <strain evidence="2 3">VF08</strain>
    </source>
</reference>
<dbReference type="RefSeq" id="WP_057976521.1">
    <property type="nucleotide sequence ID" value="NZ_LKHP01000002.1"/>
</dbReference>
<keyword evidence="1" id="KW-1133">Transmembrane helix</keyword>
<keyword evidence="1" id="KW-0812">Transmembrane</keyword>
<proteinExistence type="predicted"/>
<protein>
    <submittedName>
        <fullName evidence="2">Uncharacterized protein</fullName>
    </submittedName>
</protein>
<organism evidence="2 3">
    <name type="scientific">Caloramator mitchellensis</name>
    <dbReference type="NCBI Taxonomy" id="908809"/>
    <lineage>
        <taxon>Bacteria</taxon>
        <taxon>Bacillati</taxon>
        <taxon>Bacillota</taxon>
        <taxon>Clostridia</taxon>
        <taxon>Eubacteriales</taxon>
        <taxon>Clostridiaceae</taxon>
        <taxon>Caloramator</taxon>
    </lineage>
</organism>